<dbReference type="Proteomes" id="UP001198565">
    <property type="component" value="Unassembled WGS sequence"/>
</dbReference>
<evidence type="ECO:0000313" key="3">
    <source>
        <dbReference type="Proteomes" id="UP001198565"/>
    </source>
</evidence>
<dbReference type="RefSeq" id="WP_222975459.1">
    <property type="nucleotide sequence ID" value="NZ_JAINVZ010000004.1"/>
</dbReference>
<reference evidence="2 3" key="1">
    <citation type="submission" date="2021-08" db="EMBL/GenBank/DDBJ databases">
        <title>Streptomyces sp. PTM05 isolated from lichen.</title>
        <authorList>
            <person name="Somphong A."/>
            <person name="Phongsopitanun W."/>
            <person name="Tanasupawat S."/>
        </authorList>
    </citation>
    <scope>NUCLEOTIDE SEQUENCE [LARGE SCALE GENOMIC DNA]</scope>
    <source>
        <strain evidence="2 3">Ptm05</strain>
    </source>
</reference>
<evidence type="ECO:0000256" key="1">
    <source>
        <dbReference type="SAM" id="Phobius"/>
    </source>
</evidence>
<protein>
    <submittedName>
        <fullName evidence="2">Uncharacterized protein</fullName>
    </submittedName>
</protein>
<comment type="caution">
    <text evidence="2">The sequence shown here is derived from an EMBL/GenBank/DDBJ whole genome shotgun (WGS) entry which is preliminary data.</text>
</comment>
<evidence type="ECO:0000313" key="2">
    <source>
        <dbReference type="EMBL" id="MBY8884748.1"/>
    </source>
</evidence>
<feature type="transmembrane region" description="Helical" evidence="1">
    <location>
        <begin position="153"/>
        <end position="186"/>
    </location>
</feature>
<dbReference type="EMBL" id="JAINVZ010000004">
    <property type="protein sequence ID" value="MBY8884748.1"/>
    <property type="molecule type" value="Genomic_DNA"/>
</dbReference>
<organism evidence="2 3">
    <name type="scientific">Streptantibioticus parmotrematis</name>
    <dbReference type="NCBI Taxonomy" id="2873249"/>
    <lineage>
        <taxon>Bacteria</taxon>
        <taxon>Bacillati</taxon>
        <taxon>Actinomycetota</taxon>
        <taxon>Actinomycetes</taxon>
        <taxon>Kitasatosporales</taxon>
        <taxon>Streptomycetaceae</taxon>
        <taxon>Streptantibioticus</taxon>
    </lineage>
</organism>
<name>A0ABS7QP93_9ACTN</name>
<feature type="transmembrane region" description="Helical" evidence="1">
    <location>
        <begin position="12"/>
        <end position="29"/>
    </location>
</feature>
<accession>A0ABS7QP93</accession>
<keyword evidence="3" id="KW-1185">Reference proteome</keyword>
<gene>
    <name evidence="2" type="ORF">K7472_07800</name>
</gene>
<keyword evidence="1" id="KW-0472">Membrane</keyword>
<sequence>MEADRWPALPHLAGVVGAGLVMVIAWLLIGPTWDSLVSAADIGGTPGSYTASRCRTVQLGAGEGTVDARQCVGTFRSRDGRTVRTDVALSDTRARVGVPTRMVDTHGRLSLPSHGSVFWQALKLLFVGVPAAGLLTALALAGEHDAEDRPGRLWSLWSLLCAGACRALAVVAGAGFLLGLPVAIAMAIAL</sequence>
<feature type="transmembrane region" description="Helical" evidence="1">
    <location>
        <begin position="117"/>
        <end position="141"/>
    </location>
</feature>
<keyword evidence="1" id="KW-0812">Transmembrane</keyword>
<keyword evidence="1" id="KW-1133">Transmembrane helix</keyword>
<proteinExistence type="predicted"/>